<evidence type="ECO:0000313" key="1">
    <source>
        <dbReference type="EMBL" id="CAB5223241.1"/>
    </source>
</evidence>
<organism evidence="1">
    <name type="scientific">uncultured Caudovirales phage</name>
    <dbReference type="NCBI Taxonomy" id="2100421"/>
    <lineage>
        <taxon>Viruses</taxon>
        <taxon>Duplodnaviria</taxon>
        <taxon>Heunggongvirae</taxon>
        <taxon>Uroviricota</taxon>
        <taxon>Caudoviricetes</taxon>
        <taxon>Peduoviridae</taxon>
        <taxon>Maltschvirus</taxon>
        <taxon>Maltschvirus maltsch</taxon>
    </lineage>
</organism>
<accession>A0A6J7WZ02</accession>
<protein>
    <submittedName>
        <fullName evidence="1">Uncharacterized protein</fullName>
    </submittedName>
</protein>
<sequence>MGDYWSPSRKLNRPNKQYGVVAGGLLDDWQAWRVIQAGLATMNELRTVYDYEDLLMFNAALSMKEDIEAIETEDAKRQSKRGAS</sequence>
<proteinExistence type="predicted"/>
<gene>
    <name evidence="1" type="ORF">UFOVP380_22</name>
</gene>
<reference evidence="1" key="1">
    <citation type="submission" date="2020-05" db="EMBL/GenBank/DDBJ databases">
        <authorList>
            <person name="Chiriac C."/>
            <person name="Salcher M."/>
            <person name="Ghai R."/>
            <person name="Kavagutti S V."/>
        </authorList>
    </citation>
    <scope>NUCLEOTIDE SEQUENCE</scope>
</reference>
<name>A0A6J7WZ02_9CAUD</name>
<dbReference type="EMBL" id="LR798317">
    <property type="protein sequence ID" value="CAB5223241.1"/>
    <property type="molecule type" value="Genomic_DNA"/>
</dbReference>